<gene>
    <name evidence="2" type="ORF">GXP70_20670</name>
</gene>
<evidence type="ECO:0000259" key="1">
    <source>
        <dbReference type="Pfam" id="PF12867"/>
    </source>
</evidence>
<organism evidence="2 3">
    <name type="scientific">Paenibacillus lycopersici</name>
    <dbReference type="NCBI Taxonomy" id="2704462"/>
    <lineage>
        <taxon>Bacteria</taxon>
        <taxon>Bacillati</taxon>
        <taxon>Bacillota</taxon>
        <taxon>Bacilli</taxon>
        <taxon>Bacillales</taxon>
        <taxon>Paenibacillaceae</taxon>
        <taxon>Paenibacillus</taxon>
    </lineage>
</organism>
<dbReference type="InterPro" id="IPR034660">
    <property type="entry name" value="DinB/YfiT-like"/>
</dbReference>
<proteinExistence type="predicted"/>
<feature type="domain" description="DinB-like" evidence="1">
    <location>
        <begin position="16"/>
        <end position="145"/>
    </location>
</feature>
<dbReference type="AlphaFoldDB" id="A0A6C0G401"/>
<dbReference type="Gene3D" id="1.20.120.450">
    <property type="entry name" value="dinb family like domain"/>
    <property type="match status" value="1"/>
</dbReference>
<dbReference type="EMBL" id="CP048209">
    <property type="protein sequence ID" value="QHT62154.1"/>
    <property type="molecule type" value="Genomic_DNA"/>
</dbReference>
<dbReference type="Proteomes" id="UP000476064">
    <property type="component" value="Chromosome"/>
</dbReference>
<dbReference type="Pfam" id="PF12867">
    <property type="entry name" value="DinB_2"/>
    <property type="match status" value="1"/>
</dbReference>
<protein>
    <submittedName>
        <fullName evidence="2">DinB family protein</fullName>
    </submittedName>
</protein>
<dbReference type="KEGG" id="plyc:GXP70_20670"/>
<keyword evidence="3" id="KW-1185">Reference proteome</keyword>
<reference evidence="2 3" key="1">
    <citation type="submission" date="2020-01" db="EMBL/GenBank/DDBJ databases">
        <title>Paenibacillus sp. nov., isolated from tomato rhizosphere.</title>
        <authorList>
            <person name="Weon H.-Y."/>
            <person name="Lee S.A."/>
        </authorList>
    </citation>
    <scope>NUCLEOTIDE SEQUENCE [LARGE SCALE GENOMIC DNA]</scope>
    <source>
        <strain evidence="2 3">12200R-189</strain>
    </source>
</reference>
<evidence type="ECO:0000313" key="2">
    <source>
        <dbReference type="EMBL" id="QHT62154.1"/>
    </source>
</evidence>
<evidence type="ECO:0000313" key="3">
    <source>
        <dbReference type="Proteomes" id="UP000476064"/>
    </source>
</evidence>
<accession>A0A6C0G401</accession>
<sequence length="157" mass="17331">MTMSHYDSVLPIWSAIQSRFFKTASQLPAEDLALKIGPASIGYMLQHNAEVEYMFTEWYFGRPMPEHLKLSTNAGPGGRQGDYSDLGALLKLLGDSNEHLRSAMRDLPEEAWTVPVESPMGGPATTPLEAVGRLMYHTGIHAGQISLIQKNTRTVQS</sequence>
<dbReference type="SUPFAM" id="SSF109854">
    <property type="entry name" value="DinB/YfiT-like putative metalloenzymes"/>
    <property type="match status" value="1"/>
</dbReference>
<name>A0A6C0G401_9BACL</name>
<dbReference type="InterPro" id="IPR024775">
    <property type="entry name" value="DinB-like"/>
</dbReference>